<evidence type="ECO:0000259" key="11">
    <source>
        <dbReference type="Pfam" id="PF04452"/>
    </source>
</evidence>
<keyword evidence="4 10" id="KW-0698">rRNA processing</keyword>
<dbReference type="GO" id="GO:0070042">
    <property type="term" value="F:rRNA (uridine-N3-)-methyltransferase activity"/>
    <property type="evidence" value="ECO:0007669"/>
    <property type="project" value="TreeGrafter"/>
</dbReference>
<dbReference type="GO" id="GO:0070475">
    <property type="term" value="P:rRNA base methylation"/>
    <property type="evidence" value="ECO:0007669"/>
    <property type="project" value="TreeGrafter"/>
</dbReference>
<dbReference type="InterPro" id="IPR046886">
    <property type="entry name" value="RsmE_MTase_dom"/>
</dbReference>
<evidence type="ECO:0000313" key="12">
    <source>
        <dbReference type="EMBL" id="OUR93016.1"/>
    </source>
</evidence>
<evidence type="ECO:0000256" key="3">
    <source>
        <dbReference type="ARBA" id="ARBA00022490"/>
    </source>
</evidence>
<reference evidence="13" key="1">
    <citation type="journal article" date="2017" name="Proc. Natl. Acad. Sci. U.S.A.">
        <title>Simulation of Deepwater Horizon oil plume reveals substrate specialization within a complex community of hydrocarbon-degraders.</title>
        <authorList>
            <person name="Hu P."/>
            <person name="Dubinsky E.A."/>
            <person name="Probst A.J."/>
            <person name="Wang J."/>
            <person name="Sieber C.M.K."/>
            <person name="Tom L.M."/>
            <person name="Gardinali P."/>
            <person name="Banfield J.F."/>
            <person name="Atlas R.M."/>
            <person name="Andersen G.L."/>
        </authorList>
    </citation>
    <scope>NUCLEOTIDE SEQUENCE [LARGE SCALE GENOMIC DNA]</scope>
</reference>
<keyword evidence="5 10" id="KW-0489">Methyltransferase</keyword>
<dbReference type="InterPro" id="IPR029026">
    <property type="entry name" value="tRNA_m1G_MTases_N"/>
</dbReference>
<sequence length="230" mass="26135">MRAVYSEETFSSEDCGREAIIEGEHARHLIKVIRIKKLEKVLLLNGQGEKTIVEVIHFDRKIVTIKILEVTIVKDERRMSLFLGLPKKDAFESIVKMATEIGIKNIFLYRSEFSQTAIDINDRIKKMEESAIVQSNNPFKITFVSVSSFSEAFSKYSKIIHFSTFSKGEQVQSDDSQELLLVIGPEAGFSNEEEQEINSYDQVEVCHLPTNIMRAPTAFAVASGYVLRTF</sequence>
<evidence type="ECO:0000256" key="7">
    <source>
        <dbReference type="ARBA" id="ARBA00022691"/>
    </source>
</evidence>
<dbReference type="InterPro" id="IPR015947">
    <property type="entry name" value="PUA-like_sf"/>
</dbReference>
<organism evidence="12 13">
    <name type="scientific">Halobacteriovorax marinus</name>
    <dbReference type="NCBI Taxonomy" id="97084"/>
    <lineage>
        <taxon>Bacteria</taxon>
        <taxon>Pseudomonadati</taxon>
        <taxon>Bdellovibrionota</taxon>
        <taxon>Bacteriovoracia</taxon>
        <taxon>Bacteriovoracales</taxon>
        <taxon>Halobacteriovoraceae</taxon>
        <taxon>Halobacteriovorax</taxon>
    </lineage>
</organism>
<evidence type="ECO:0000256" key="9">
    <source>
        <dbReference type="ARBA" id="ARBA00047944"/>
    </source>
</evidence>
<dbReference type="EC" id="2.1.1.193" evidence="10"/>
<comment type="subcellular location">
    <subcellularLocation>
        <location evidence="1 10">Cytoplasm</location>
    </subcellularLocation>
</comment>
<dbReference type="PANTHER" id="PTHR30027">
    <property type="entry name" value="RIBOSOMAL RNA SMALL SUBUNIT METHYLTRANSFERASE E"/>
    <property type="match status" value="1"/>
</dbReference>
<protein>
    <recommendedName>
        <fullName evidence="10">Ribosomal RNA small subunit methyltransferase E</fullName>
        <ecNumber evidence="10">2.1.1.193</ecNumber>
    </recommendedName>
</protein>
<evidence type="ECO:0000313" key="13">
    <source>
        <dbReference type="Proteomes" id="UP000196531"/>
    </source>
</evidence>
<name>A0A1Y5F264_9BACT</name>
<accession>A0A1Y5F264</accession>
<dbReference type="InterPro" id="IPR029028">
    <property type="entry name" value="Alpha/beta_knot_MTases"/>
</dbReference>
<dbReference type="EMBL" id="MAAO01000016">
    <property type="protein sequence ID" value="OUR93016.1"/>
    <property type="molecule type" value="Genomic_DNA"/>
</dbReference>
<comment type="similarity">
    <text evidence="2 10">Belongs to the RNA methyltransferase RsmE family.</text>
</comment>
<evidence type="ECO:0000256" key="6">
    <source>
        <dbReference type="ARBA" id="ARBA00022679"/>
    </source>
</evidence>
<dbReference type="NCBIfam" id="TIGR00046">
    <property type="entry name" value="RsmE family RNA methyltransferase"/>
    <property type="match status" value="1"/>
</dbReference>
<keyword evidence="3 10" id="KW-0963">Cytoplasm</keyword>
<evidence type="ECO:0000256" key="8">
    <source>
        <dbReference type="ARBA" id="ARBA00025699"/>
    </source>
</evidence>
<dbReference type="CDD" id="cd18084">
    <property type="entry name" value="RsmE-like"/>
    <property type="match status" value="1"/>
</dbReference>
<evidence type="ECO:0000256" key="10">
    <source>
        <dbReference type="PIRNR" id="PIRNR015601"/>
    </source>
</evidence>
<evidence type="ECO:0000256" key="1">
    <source>
        <dbReference type="ARBA" id="ARBA00004496"/>
    </source>
</evidence>
<evidence type="ECO:0000256" key="2">
    <source>
        <dbReference type="ARBA" id="ARBA00005528"/>
    </source>
</evidence>
<gene>
    <name evidence="12" type="ORF">A9Q84_21165</name>
</gene>
<comment type="function">
    <text evidence="8 10">Specifically methylates the N3 position of the uracil ring of uridine 1498 (m3U1498) in 16S rRNA. Acts on the fully assembled 30S ribosomal subunit.</text>
</comment>
<keyword evidence="7 10" id="KW-0949">S-adenosyl-L-methionine</keyword>
<feature type="domain" description="Ribosomal RNA small subunit methyltransferase E methyltransferase" evidence="11">
    <location>
        <begin position="78"/>
        <end position="225"/>
    </location>
</feature>
<dbReference type="InterPro" id="IPR006700">
    <property type="entry name" value="RsmE"/>
</dbReference>
<dbReference type="Gene3D" id="3.40.1280.10">
    <property type="match status" value="1"/>
</dbReference>
<dbReference type="AlphaFoldDB" id="A0A1Y5F264"/>
<keyword evidence="6 10" id="KW-0808">Transferase</keyword>
<evidence type="ECO:0000256" key="5">
    <source>
        <dbReference type="ARBA" id="ARBA00022603"/>
    </source>
</evidence>
<dbReference type="Pfam" id="PF04452">
    <property type="entry name" value="Methyltrans_RNA"/>
    <property type="match status" value="1"/>
</dbReference>
<dbReference type="SUPFAM" id="SSF88697">
    <property type="entry name" value="PUA domain-like"/>
    <property type="match status" value="1"/>
</dbReference>
<comment type="caution">
    <text evidence="12">The sequence shown here is derived from an EMBL/GenBank/DDBJ whole genome shotgun (WGS) entry which is preliminary data.</text>
</comment>
<evidence type="ECO:0000256" key="4">
    <source>
        <dbReference type="ARBA" id="ARBA00022552"/>
    </source>
</evidence>
<dbReference type="Proteomes" id="UP000196531">
    <property type="component" value="Unassembled WGS sequence"/>
</dbReference>
<dbReference type="GO" id="GO:0005737">
    <property type="term" value="C:cytoplasm"/>
    <property type="evidence" value="ECO:0007669"/>
    <property type="project" value="UniProtKB-SubCell"/>
</dbReference>
<proteinExistence type="inferred from homology"/>
<comment type="catalytic activity">
    <reaction evidence="9 10">
        <text>uridine(1498) in 16S rRNA + S-adenosyl-L-methionine = N(3)-methyluridine(1498) in 16S rRNA + S-adenosyl-L-homocysteine + H(+)</text>
        <dbReference type="Rhea" id="RHEA:42920"/>
        <dbReference type="Rhea" id="RHEA-COMP:10283"/>
        <dbReference type="Rhea" id="RHEA-COMP:10284"/>
        <dbReference type="ChEBI" id="CHEBI:15378"/>
        <dbReference type="ChEBI" id="CHEBI:57856"/>
        <dbReference type="ChEBI" id="CHEBI:59789"/>
        <dbReference type="ChEBI" id="CHEBI:65315"/>
        <dbReference type="ChEBI" id="CHEBI:74502"/>
        <dbReference type="EC" id="2.1.1.193"/>
    </reaction>
</comment>
<dbReference type="PIRSF" id="PIRSF015601">
    <property type="entry name" value="MTase_slr0722"/>
    <property type="match status" value="1"/>
</dbReference>
<dbReference type="PANTHER" id="PTHR30027:SF3">
    <property type="entry name" value="16S RRNA (URACIL(1498)-N(3))-METHYLTRANSFERASE"/>
    <property type="match status" value="1"/>
</dbReference>
<dbReference type="SUPFAM" id="SSF75217">
    <property type="entry name" value="alpha/beta knot"/>
    <property type="match status" value="1"/>
</dbReference>